<evidence type="ECO:0000256" key="5">
    <source>
        <dbReference type="ARBA" id="ARBA00008663"/>
    </source>
</evidence>
<evidence type="ECO:0000256" key="16">
    <source>
        <dbReference type="ARBA" id="ARBA00023317"/>
    </source>
</evidence>
<evidence type="ECO:0000313" key="22">
    <source>
        <dbReference type="EMBL" id="MCG4609736.1"/>
    </source>
</evidence>
<dbReference type="Gene3D" id="3.50.30.10">
    <property type="entry name" value="Phosphohistidine domain"/>
    <property type="match status" value="1"/>
</dbReference>
<keyword evidence="14" id="KW-0630">Potassium</keyword>
<evidence type="ECO:0000256" key="12">
    <source>
        <dbReference type="ARBA" id="ARBA00022840"/>
    </source>
</evidence>
<dbReference type="Gene3D" id="2.40.33.10">
    <property type="entry name" value="PK beta-barrel domain-like"/>
    <property type="match status" value="1"/>
</dbReference>
<keyword evidence="8 18" id="KW-0808">Transferase</keyword>
<sequence length="583" mass="62893">MRKTKIICTLGPATDNESVLRELMLAGMDVARLNFSHQTNAEQKVRIDMVKKLREELNLPVALLLDTKGPEIRTGNFSQKKVTLKEGQTFTLTTRDVEGDDKIVSITFPRLPQEVATGSKILIDDGLIELRVDSCTDTDIICTVVNGGDVSSHKGINVPGAHLSLPFISEKDKEDLAFGVEQGFDFIAASFTRTAQDILDLRAELEKHDCHNIRIIAKIENADGVDNIDEILRVSDGIMVARGDLGVEIPLQEIPVIQKKLIKKGYNAGLQVITATQMLDSMMKNPRPTRAEATDVANAIYDGTSAIMLSGETAAGKYPIQALKTMSTIAERTEEDIDYKGRFKKRDIDEQPNVTSAISHATVTTAHDLGAVAIMTVSKSGKTARMISKYRPCCPIISGTTDPTVLRQMNLSWGVIPIMVDEKDNTDELFNHVVDVARNRGLVKNGDLTVITAGVPLGVSGTTNLLKVQLVGDVLLSGMGVTKNIACGNLCVCNNEEEALAKFKTGDILVIPQTTNRVLNLMKSATGIITEQGGANSHAAIVGLALDKPVIAGAEHATQILKSGTTVTLDASRGIVFSGITQQ</sequence>
<dbReference type="InterPro" id="IPR036918">
    <property type="entry name" value="Pyrv_Knase_C_sf"/>
</dbReference>
<keyword evidence="16 22" id="KW-0670">Pyruvate</keyword>
<comment type="cofactor">
    <cofactor evidence="2">
        <name>K(+)</name>
        <dbReference type="ChEBI" id="CHEBI:29103"/>
    </cofactor>
</comment>
<evidence type="ECO:0000256" key="11">
    <source>
        <dbReference type="ARBA" id="ARBA00022777"/>
    </source>
</evidence>
<dbReference type="Pfam" id="PF02887">
    <property type="entry name" value="PK_C"/>
    <property type="match status" value="1"/>
</dbReference>
<dbReference type="InterPro" id="IPR015806">
    <property type="entry name" value="Pyrv_Knase_insert_dom_sf"/>
</dbReference>
<dbReference type="InterPro" id="IPR040442">
    <property type="entry name" value="Pyrv_kinase-like_dom_sf"/>
</dbReference>
<evidence type="ECO:0000256" key="6">
    <source>
        <dbReference type="ARBA" id="ARBA00012142"/>
    </source>
</evidence>
<evidence type="ECO:0000259" key="20">
    <source>
        <dbReference type="Pfam" id="PF00391"/>
    </source>
</evidence>
<evidence type="ECO:0000256" key="14">
    <source>
        <dbReference type="ARBA" id="ARBA00022958"/>
    </source>
</evidence>
<keyword evidence="9" id="KW-0479">Metal-binding</keyword>
<evidence type="ECO:0000256" key="17">
    <source>
        <dbReference type="NCBIfam" id="TIGR01064"/>
    </source>
</evidence>
<gene>
    <name evidence="22" type="primary">pyk</name>
    <name evidence="22" type="ORF">L0P57_02095</name>
</gene>
<dbReference type="InterPro" id="IPR011037">
    <property type="entry name" value="Pyrv_Knase-like_insert_dom_sf"/>
</dbReference>
<proteinExistence type="inferred from homology"/>
<accession>A0ABS9MG59</accession>
<dbReference type="RefSeq" id="WP_087229153.1">
    <property type="nucleotide sequence ID" value="NZ_JAKNHQ010000002.1"/>
</dbReference>
<comment type="catalytic activity">
    <reaction evidence="18">
        <text>pyruvate + ATP = phosphoenolpyruvate + ADP + H(+)</text>
        <dbReference type="Rhea" id="RHEA:18157"/>
        <dbReference type="ChEBI" id="CHEBI:15361"/>
        <dbReference type="ChEBI" id="CHEBI:15378"/>
        <dbReference type="ChEBI" id="CHEBI:30616"/>
        <dbReference type="ChEBI" id="CHEBI:58702"/>
        <dbReference type="ChEBI" id="CHEBI:456216"/>
        <dbReference type="EC" id="2.7.1.40"/>
    </reaction>
</comment>
<evidence type="ECO:0000256" key="2">
    <source>
        <dbReference type="ARBA" id="ARBA00001958"/>
    </source>
</evidence>
<feature type="domain" description="Pyruvate kinase barrel" evidence="19">
    <location>
        <begin position="1"/>
        <end position="322"/>
    </location>
</feature>
<evidence type="ECO:0000256" key="7">
    <source>
        <dbReference type="ARBA" id="ARBA00018587"/>
    </source>
</evidence>
<name>A0ABS9MG59_9FIRM</name>
<evidence type="ECO:0000313" key="23">
    <source>
        <dbReference type="Proteomes" id="UP001298681"/>
    </source>
</evidence>
<evidence type="ECO:0000256" key="13">
    <source>
        <dbReference type="ARBA" id="ARBA00022842"/>
    </source>
</evidence>
<evidence type="ECO:0000256" key="3">
    <source>
        <dbReference type="ARBA" id="ARBA00004997"/>
    </source>
</evidence>
<organism evidence="22 23">
    <name type="scientific">Anaeromassilibacillus senegalensis</name>
    <dbReference type="NCBI Taxonomy" id="1673717"/>
    <lineage>
        <taxon>Bacteria</taxon>
        <taxon>Bacillati</taxon>
        <taxon>Bacillota</taxon>
        <taxon>Clostridia</taxon>
        <taxon>Eubacteriales</taxon>
        <taxon>Acutalibacteraceae</taxon>
        <taxon>Anaeromassilibacillus</taxon>
    </lineage>
</organism>
<dbReference type="Proteomes" id="UP001298681">
    <property type="component" value="Unassembled WGS sequence"/>
</dbReference>
<evidence type="ECO:0000256" key="15">
    <source>
        <dbReference type="ARBA" id="ARBA00023152"/>
    </source>
</evidence>
<protein>
    <recommendedName>
        <fullName evidence="7 17">Pyruvate kinase</fullName>
        <ecNumber evidence="6 17">2.7.1.40</ecNumber>
    </recommendedName>
</protein>
<evidence type="ECO:0000259" key="19">
    <source>
        <dbReference type="Pfam" id="PF00224"/>
    </source>
</evidence>
<dbReference type="Pfam" id="PF00224">
    <property type="entry name" value="PK"/>
    <property type="match status" value="1"/>
</dbReference>
<keyword evidence="10" id="KW-0547">Nucleotide-binding</keyword>
<dbReference type="PANTHER" id="PTHR11817">
    <property type="entry name" value="PYRUVATE KINASE"/>
    <property type="match status" value="1"/>
</dbReference>
<dbReference type="GO" id="GO:0004743">
    <property type="term" value="F:pyruvate kinase activity"/>
    <property type="evidence" value="ECO:0007669"/>
    <property type="project" value="UniProtKB-EC"/>
</dbReference>
<dbReference type="EMBL" id="JAKNHQ010000002">
    <property type="protein sequence ID" value="MCG4609736.1"/>
    <property type="molecule type" value="Genomic_DNA"/>
</dbReference>
<dbReference type="InterPro" id="IPR015813">
    <property type="entry name" value="Pyrv/PenolPyrv_kinase-like_dom"/>
</dbReference>
<comment type="similarity">
    <text evidence="5 18">Belongs to the pyruvate kinase family.</text>
</comment>
<keyword evidence="15 18" id="KW-0324">Glycolysis</keyword>
<evidence type="ECO:0000256" key="4">
    <source>
        <dbReference type="ARBA" id="ARBA00006237"/>
    </source>
</evidence>
<dbReference type="NCBIfam" id="TIGR01064">
    <property type="entry name" value="pyruv_kin"/>
    <property type="match status" value="1"/>
</dbReference>
<comment type="similarity">
    <text evidence="4">In the C-terminal section; belongs to the PEP-utilizing enzyme family.</text>
</comment>
<dbReference type="InterPro" id="IPR001697">
    <property type="entry name" value="Pyr_Knase"/>
</dbReference>
<dbReference type="EC" id="2.7.1.40" evidence="6 17"/>
<dbReference type="SUPFAM" id="SSF52935">
    <property type="entry name" value="PK C-terminal domain-like"/>
    <property type="match status" value="1"/>
</dbReference>
<dbReference type="GO" id="GO:0016301">
    <property type="term" value="F:kinase activity"/>
    <property type="evidence" value="ECO:0007669"/>
    <property type="project" value="UniProtKB-KW"/>
</dbReference>
<comment type="caution">
    <text evidence="22">The sequence shown here is derived from an EMBL/GenBank/DDBJ whole genome shotgun (WGS) entry which is preliminary data.</text>
</comment>
<dbReference type="InterPro" id="IPR008279">
    <property type="entry name" value="PEP-util_enz_mobile_dom"/>
</dbReference>
<dbReference type="SUPFAM" id="SSF51621">
    <property type="entry name" value="Phosphoenolpyruvate/pyruvate domain"/>
    <property type="match status" value="1"/>
</dbReference>
<dbReference type="Gene3D" id="3.20.20.60">
    <property type="entry name" value="Phosphoenolpyruvate-binding domains"/>
    <property type="match status" value="1"/>
</dbReference>
<comment type="cofactor">
    <cofactor evidence="1">
        <name>Mg(2+)</name>
        <dbReference type="ChEBI" id="CHEBI:18420"/>
    </cofactor>
</comment>
<evidence type="ECO:0000256" key="8">
    <source>
        <dbReference type="ARBA" id="ARBA00022679"/>
    </source>
</evidence>
<evidence type="ECO:0000256" key="9">
    <source>
        <dbReference type="ARBA" id="ARBA00022723"/>
    </source>
</evidence>
<evidence type="ECO:0000259" key="21">
    <source>
        <dbReference type="Pfam" id="PF02887"/>
    </source>
</evidence>
<dbReference type="PRINTS" id="PR01050">
    <property type="entry name" value="PYRUVTKNASE"/>
</dbReference>
<keyword evidence="13 18" id="KW-0460">Magnesium</keyword>
<keyword evidence="23" id="KW-1185">Reference proteome</keyword>
<dbReference type="InterPro" id="IPR018209">
    <property type="entry name" value="Pyrv_Knase_AS"/>
</dbReference>
<dbReference type="Gene3D" id="3.40.1380.20">
    <property type="entry name" value="Pyruvate kinase, C-terminal domain"/>
    <property type="match status" value="1"/>
</dbReference>
<feature type="domain" description="PEP-utilising enzyme mobile" evidence="20">
    <location>
        <begin position="503"/>
        <end position="574"/>
    </location>
</feature>
<dbReference type="InterPro" id="IPR036637">
    <property type="entry name" value="Phosphohistidine_dom_sf"/>
</dbReference>
<evidence type="ECO:0000256" key="10">
    <source>
        <dbReference type="ARBA" id="ARBA00022741"/>
    </source>
</evidence>
<comment type="pathway">
    <text evidence="3 18">Carbohydrate degradation; glycolysis; pyruvate from D-glyceraldehyde 3-phosphate: step 5/5.</text>
</comment>
<evidence type="ECO:0000256" key="1">
    <source>
        <dbReference type="ARBA" id="ARBA00001946"/>
    </source>
</evidence>
<dbReference type="SUPFAM" id="SSF50800">
    <property type="entry name" value="PK beta-barrel domain-like"/>
    <property type="match status" value="1"/>
</dbReference>
<reference evidence="22 23" key="1">
    <citation type="submission" date="2022-01" db="EMBL/GenBank/DDBJ databases">
        <title>Collection of gut derived symbiotic bacterial strains cultured from healthy donors.</title>
        <authorList>
            <person name="Lin H."/>
            <person name="Kohout C."/>
            <person name="Waligurski E."/>
            <person name="Pamer E.G."/>
        </authorList>
    </citation>
    <scope>NUCLEOTIDE SEQUENCE [LARGE SCALE GENOMIC DNA]</scope>
    <source>
        <strain evidence="22 23">DFI.7.58</strain>
    </source>
</reference>
<dbReference type="NCBIfam" id="NF004978">
    <property type="entry name" value="PRK06354.1"/>
    <property type="match status" value="1"/>
</dbReference>
<dbReference type="PROSITE" id="PS00110">
    <property type="entry name" value="PYRUVATE_KINASE"/>
    <property type="match status" value="1"/>
</dbReference>
<dbReference type="InterPro" id="IPR015795">
    <property type="entry name" value="Pyrv_Knase_C"/>
</dbReference>
<feature type="domain" description="Pyruvate kinase C-terminal" evidence="21">
    <location>
        <begin position="357"/>
        <end position="468"/>
    </location>
</feature>
<evidence type="ECO:0000256" key="18">
    <source>
        <dbReference type="RuleBase" id="RU000504"/>
    </source>
</evidence>
<keyword evidence="12" id="KW-0067">ATP-binding</keyword>
<dbReference type="Pfam" id="PF00391">
    <property type="entry name" value="PEP-utilizers"/>
    <property type="match status" value="1"/>
</dbReference>
<dbReference type="SUPFAM" id="SSF52009">
    <property type="entry name" value="Phosphohistidine domain"/>
    <property type="match status" value="1"/>
</dbReference>
<dbReference type="NCBIfam" id="NF004491">
    <property type="entry name" value="PRK05826.1"/>
    <property type="match status" value="1"/>
</dbReference>
<dbReference type="InterPro" id="IPR015793">
    <property type="entry name" value="Pyrv_Knase_brl"/>
</dbReference>
<keyword evidence="11 18" id="KW-0418">Kinase</keyword>